<protein>
    <submittedName>
        <fullName evidence="2">Uncharacterized protein</fullName>
    </submittedName>
</protein>
<dbReference type="RefSeq" id="WP_138347342.1">
    <property type="nucleotide sequence ID" value="NZ_SROY01000001.1"/>
</dbReference>
<dbReference type="EMBL" id="SROY01000001">
    <property type="protein sequence ID" value="TLX22998.1"/>
    <property type="molecule type" value="Genomic_DNA"/>
</dbReference>
<evidence type="ECO:0000313" key="2">
    <source>
        <dbReference type="EMBL" id="TLX22998.1"/>
    </source>
</evidence>
<accession>A0A5R9PJT4</accession>
<keyword evidence="3" id="KW-1185">Reference proteome</keyword>
<sequence length="201" mass="21655">MVAALLMTGCAKKDSGCASPATQASLSAFVDSYVHERLRPSGYDPVDSGLLKISRFEAFEAIRQDEEHERRTCRAIVQFDVEGMAMPTPIEYDLLPSGGVESDGAYDTVVRIDLPLGAIGSRLKNGILGELKEKENAISMLEDLEGRIEKVVAANASGAWAPSPFAEQSKADLAANQVELEQAKKDVARMIESLRAGRGGR</sequence>
<comment type="caution">
    <text evidence="2">The sequence shown here is derived from an EMBL/GenBank/DDBJ whole genome shotgun (WGS) entry which is preliminary data.</text>
</comment>
<reference evidence="2 3" key="1">
    <citation type="submission" date="2019-04" db="EMBL/GenBank/DDBJ databases">
        <authorList>
            <person name="Grouzdev D.S."/>
            <person name="Nazina T.N."/>
        </authorList>
    </citation>
    <scope>NUCLEOTIDE SEQUENCE [LARGE SCALE GENOMIC DNA]</scope>
    <source>
        <strain evidence="2 3">SHC 3-19</strain>
    </source>
</reference>
<gene>
    <name evidence="2" type="ORF">E5S66_02960</name>
</gene>
<evidence type="ECO:0000313" key="3">
    <source>
        <dbReference type="Proteomes" id="UP000308508"/>
    </source>
</evidence>
<organism evidence="2 3">
    <name type="scientific">Thermomonas fusca</name>
    <dbReference type="NCBI Taxonomy" id="215690"/>
    <lineage>
        <taxon>Bacteria</taxon>
        <taxon>Pseudomonadati</taxon>
        <taxon>Pseudomonadota</taxon>
        <taxon>Gammaproteobacteria</taxon>
        <taxon>Lysobacterales</taxon>
        <taxon>Lysobacteraceae</taxon>
        <taxon>Thermomonas</taxon>
    </lineage>
</organism>
<name>A0A5R9PJT4_9GAMM</name>
<dbReference type="Proteomes" id="UP000308508">
    <property type="component" value="Unassembled WGS sequence"/>
</dbReference>
<evidence type="ECO:0000256" key="1">
    <source>
        <dbReference type="SAM" id="Coils"/>
    </source>
</evidence>
<keyword evidence="1" id="KW-0175">Coiled coil</keyword>
<dbReference type="AlphaFoldDB" id="A0A5R9PJT4"/>
<proteinExistence type="predicted"/>
<feature type="coiled-coil region" evidence="1">
    <location>
        <begin position="134"/>
        <end position="186"/>
    </location>
</feature>